<evidence type="ECO:0000259" key="9">
    <source>
        <dbReference type="PROSITE" id="PS50843"/>
    </source>
</evidence>
<dbReference type="CDD" id="cd22271">
    <property type="entry name" value="DPBB_EXP_N-like"/>
    <property type="match status" value="1"/>
</dbReference>
<comment type="subcellular location">
    <subcellularLocation>
        <location evidence="1">Membrane</location>
        <topology evidence="1">Peripheral membrane protein</topology>
    </subcellularLocation>
    <subcellularLocation>
        <location evidence="2">Secreted</location>
        <location evidence="2">Cell wall</location>
    </subcellularLocation>
</comment>
<gene>
    <name evidence="10" type="ORF">WJX74_006056</name>
</gene>
<evidence type="ECO:0000256" key="6">
    <source>
        <dbReference type="ARBA" id="ARBA00023136"/>
    </source>
</evidence>
<dbReference type="SUPFAM" id="SSF50685">
    <property type="entry name" value="Barwin-like endoglucanases"/>
    <property type="match status" value="1"/>
</dbReference>
<dbReference type="Gene3D" id="2.40.40.10">
    <property type="entry name" value="RlpA-like domain"/>
    <property type="match status" value="1"/>
</dbReference>
<evidence type="ECO:0000313" key="10">
    <source>
        <dbReference type="EMBL" id="KAK9837838.1"/>
    </source>
</evidence>
<reference evidence="10 11" key="1">
    <citation type="journal article" date="2024" name="Nat. Commun.">
        <title>Phylogenomics reveals the evolutionary origins of lichenization in chlorophyte algae.</title>
        <authorList>
            <person name="Puginier C."/>
            <person name="Libourel C."/>
            <person name="Otte J."/>
            <person name="Skaloud P."/>
            <person name="Haon M."/>
            <person name="Grisel S."/>
            <person name="Petersen M."/>
            <person name="Berrin J.G."/>
            <person name="Delaux P.M."/>
            <person name="Dal Grande F."/>
            <person name="Keller J."/>
        </authorList>
    </citation>
    <scope>NUCLEOTIDE SEQUENCE [LARGE SCALE GENOMIC DNA]</scope>
    <source>
        <strain evidence="10 11">SAG 2145</strain>
    </source>
</reference>
<accession>A0AAW1RWQ1</accession>
<comment type="similarity">
    <text evidence="3">Belongs to the expansin family. Expansin A subfamily.</text>
</comment>
<dbReference type="SUPFAM" id="SSF49590">
    <property type="entry name" value="PHL pollen allergen"/>
    <property type="match status" value="1"/>
</dbReference>
<dbReference type="InterPro" id="IPR007117">
    <property type="entry name" value="Expansin_CBD"/>
</dbReference>
<name>A0AAW1RWQ1_9CHLO</name>
<dbReference type="AlphaFoldDB" id="A0AAW1RWQ1"/>
<keyword evidence="7" id="KW-0812">Transmembrane</keyword>
<dbReference type="PROSITE" id="PS50843">
    <property type="entry name" value="EXPANSIN_CBD"/>
    <property type="match status" value="1"/>
</dbReference>
<feature type="domain" description="Expansin-like CBD" evidence="9">
    <location>
        <begin position="201"/>
        <end position="264"/>
    </location>
</feature>
<keyword evidence="6 7" id="KW-0472">Membrane</keyword>
<dbReference type="GO" id="GO:0005576">
    <property type="term" value="C:extracellular region"/>
    <property type="evidence" value="ECO:0007669"/>
    <property type="project" value="InterPro"/>
</dbReference>
<keyword evidence="7" id="KW-1133">Transmembrane helix</keyword>
<evidence type="ECO:0000256" key="3">
    <source>
        <dbReference type="ARBA" id="ARBA00005392"/>
    </source>
</evidence>
<keyword evidence="4" id="KW-0964">Secreted</keyword>
<organism evidence="10 11">
    <name type="scientific">Apatococcus lobatus</name>
    <dbReference type="NCBI Taxonomy" id="904363"/>
    <lineage>
        <taxon>Eukaryota</taxon>
        <taxon>Viridiplantae</taxon>
        <taxon>Chlorophyta</taxon>
        <taxon>core chlorophytes</taxon>
        <taxon>Trebouxiophyceae</taxon>
        <taxon>Chlorellales</taxon>
        <taxon>Chlorellaceae</taxon>
        <taxon>Apatococcus</taxon>
    </lineage>
</organism>
<dbReference type="Proteomes" id="UP001438707">
    <property type="component" value="Unassembled WGS sequence"/>
</dbReference>
<keyword evidence="5" id="KW-0732">Signal</keyword>
<dbReference type="InterPro" id="IPR007112">
    <property type="entry name" value="Expansin/allergen_DPBB_dom"/>
</dbReference>
<sequence length="395" mass="41863">MACSNSQLESGQHLRAARPALLARTALLPLLFSCFSSLPSTFAMISLPTDWRTGIATNYGGAQDGKSPYSPSYGTSIGACGYGLLDKSKWPYWSVGALSQSNVFYSAGPLGGCGQCFEVQCMNSGGQFAGRCNGNGGESVTIMVSDFCPECESDHLDLQALTYNQLGPMALGRMDIKYRRVNCKPPVNMLVDVDSSSGLGGWIRMTVKNAAGRAAIKAVSIRGTGSSSWTELNNDWGARWETGQQPSGSPFDMQVTQDDGQVVTCNGCLQEGTGTFQTTMQFKVVGNDDSAAIVSAAAQAAALPVPTHPQTAPTPVLSRNLLANAVNPGCLGTANKPAASAPAEDCTGSIHFNMLAKVQIHAPTDAIDYTDQPYLNCWLVLRSQHARKWSPDLTP</sequence>
<evidence type="ECO:0000313" key="11">
    <source>
        <dbReference type="Proteomes" id="UP001438707"/>
    </source>
</evidence>
<dbReference type="InterPro" id="IPR007118">
    <property type="entry name" value="Expan_Lol_pI"/>
</dbReference>
<evidence type="ECO:0000256" key="1">
    <source>
        <dbReference type="ARBA" id="ARBA00004170"/>
    </source>
</evidence>
<dbReference type="PANTHER" id="PTHR31867">
    <property type="entry name" value="EXPANSIN-A15"/>
    <property type="match status" value="1"/>
</dbReference>
<proteinExistence type="inferred from homology"/>
<keyword evidence="11" id="KW-1185">Reference proteome</keyword>
<dbReference type="Pfam" id="PF03330">
    <property type="entry name" value="DPBB_1"/>
    <property type="match status" value="1"/>
</dbReference>
<dbReference type="InterPro" id="IPR009009">
    <property type="entry name" value="RlpA-like_DPBB"/>
</dbReference>
<evidence type="ECO:0000256" key="7">
    <source>
        <dbReference type="SAM" id="Phobius"/>
    </source>
</evidence>
<dbReference type="GO" id="GO:0016020">
    <property type="term" value="C:membrane"/>
    <property type="evidence" value="ECO:0007669"/>
    <property type="project" value="UniProtKB-SubCell"/>
</dbReference>
<dbReference type="EMBL" id="JALJOS010000006">
    <property type="protein sequence ID" value="KAK9837838.1"/>
    <property type="molecule type" value="Genomic_DNA"/>
</dbReference>
<feature type="domain" description="Expansin-like EG45" evidence="8">
    <location>
        <begin position="77"/>
        <end position="188"/>
    </location>
</feature>
<dbReference type="Pfam" id="PF01357">
    <property type="entry name" value="Expansin_C"/>
    <property type="match status" value="1"/>
</dbReference>
<dbReference type="Gene3D" id="2.60.40.760">
    <property type="entry name" value="Expansin, cellulose-binding-like domain"/>
    <property type="match status" value="1"/>
</dbReference>
<feature type="transmembrane region" description="Helical" evidence="7">
    <location>
        <begin position="21"/>
        <end position="45"/>
    </location>
</feature>
<dbReference type="InterPro" id="IPR036908">
    <property type="entry name" value="RlpA-like_sf"/>
</dbReference>
<evidence type="ECO:0000259" key="8">
    <source>
        <dbReference type="PROSITE" id="PS50842"/>
    </source>
</evidence>
<dbReference type="PROSITE" id="PS50842">
    <property type="entry name" value="EXPANSIN_EG45"/>
    <property type="match status" value="1"/>
</dbReference>
<evidence type="ECO:0000256" key="5">
    <source>
        <dbReference type="ARBA" id="ARBA00022729"/>
    </source>
</evidence>
<evidence type="ECO:0000256" key="2">
    <source>
        <dbReference type="ARBA" id="ARBA00004191"/>
    </source>
</evidence>
<dbReference type="PRINTS" id="PR01225">
    <property type="entry name" value="EXPANSNFAMLY"/>
</dbReference>
<dbReference type="InterPro" id="IPR036749">
    <property type="entry name" value="Expansin_CBD_sf"/>
</dbReference>
<dbReference type="InterPro" id="IPR002963">
    <property type="entry name" value="Expansin"/>
</dbReference>
<comment type="caution">
    <text evidence="10">The sequence shown here is derived from an EMBL/GenBank/DDBJ whole genome shotgun (WGS) entry which is preliminary data.</text>
</comment>
<protein>
    <recommendedName>
        <fullName evidence="12">Expansin-like EG45 domain-containing protein</fullName>
    </recommendedName>
</protein>
<evidence type="ECO:0000256" key="4">
    <source>
        <dbReference type="ARBA" id="ARBA00022512"/>
    </source>
</evidence>
<evidence type="ECO:0008006" key="12">
    <source>
        <dbReference type="Google" id="ProtNLM"/>
    </source>
</evidence>
<keyword evidence="4" id="KW-0134">Cell wall</keyword>
<dbReference type="GO" id="GO:0009664">
    <property type="term" value="P:plant-type cell wall organization"/>
    <property type="evidence" value="ECO:0007669"/>
    <property type="project" value="InterPro"/>
</dbReference>